<dbReference type="HOGENOM" id="CLU_007207_1_0_11"/>
<dbReference type="InterPro" id="IPR001670">
    <property type="entry name" value="ADH_Fe/GldA"/>
</dbReference>
<evidence type="ECO:0000256" key="9">
    <source>
        <dbReference type="SAM" id="MobiDB-lite"/>
    </source>
</evidence>
<dbReference type="FunFam" id="1.20.1090.10:FF:000001">
    <property type="entry name" value="Aldehyde-alcohol dehydrogenase"/>
    <property type="match status" value="1"/>
</dbReference>
<evidence type="ECO:0000256" key="3">
    <source>
        <dbReference type="ARBA" id="ARBA00023004"/>
    </source>
</evidence>
<organism evidence="13 14">
    <name type="scientific">Brachybacterium muris UCD-AY4</name>
    <dbReference type="NCBI Taxonomy" id="1249481"/>
    <lineage>
        <taxon>Bacteria</taxon>
        <taxon>Bacillati</taxon>
        <taxon>Actinomycetota</taxon>
        <taxon>Actinomycetes</taxon>
        <taxon>Micrococcales</taxon>
        <taxon>Dermabacteraceae</taxon>
        <taxon>Brachybacterium</taxon>
    </lineage>
</organism>
<dbReference type="EMBL" id="AORC01000002">
    <property type="protein sequence ID" value="EYT51073.1"/>
    <property type="molecule type" value="Genomic_DNA"/>
</dbReference>
<dbReference type="FunFam" id="3.40.50.1970:FF:000002">
    <property type="entry name" value="Aldehyde-alcohol dehydrogenase"/>
    <property type="match status" value="1"/>
</dbReference>
<keyword evidence="2 8" id="KW-0560">Oxidoreductase</keyword>
<dbReference type="GO" id="GO:0015976">
    <property type="term" value="P:carbon utilization"/>
    <property type="evidence" value="ECO:0007669"/>
    <property type="project" value="InterPro"/>
</dbReference>
<dbReference type="InterPro" id="IPR016163">
    <property type="entry name" value="Ald_DH_C"/>
</dbReference>
<name>A0A022L528_9MICO</name>
<dbReference type="InterPro" id="IPR016162">
    <property type="entry name" value="Ald_DH_N"/>
</dbReference>
<comment type="similarity">
    <text evidence="7 8">In the C-terminal section; belongs to the iron-containing alcohol dehydrogenase family.</text>
</comment>
<dbReference type="RefSeq" id="WP_017824505.1">
    <property type="nucleotide sequence ID" value="NZ_KB403091.1"/>
</dbReference>
<dbReference type="SUPFAM" id="SSF56796">
    <property type="entry name" value="Dehydroquinate synthase-like"/>
    <property type="match status" value="1"/>
</dbReference>
<dbReference type="InterPro" id="IPR018211">
    <property type="entry name" value="ADH_Fe_CS"/>
</dbReference>
<keyword evidence="14" id="KW-1185">Reference proteome</keyword>
<accession>A0A022L528</accession>
<dbReference type="InterPro" id="IPR012079">
    <property type="entry name" value="Bifunc_Ald-ADH"/>
</dbReference>
<dbReference type="InterPro" id="IPR015590">
    <property type="entry name" value="Aldehyde_DH_dom"/>
</dbReference>
<dbReference type="Gene3D" id="3.40.605.10">
    <property type="entry name" value="Aldehyde Dehydrogenase, Chain A, domain 1"/>
    <property type="match status" value="1"/>
</dbReference>
<dbReference type="Pfam" id="PF00465">
    <property type="entry name" value="Fe-ADH"/>
    <property type="match status" value="1"/>
</dbReference>
<evidence type="ECO:0000259" key="12">
    <source>
        <dbReference type="Pfam" id="PF25137"/>
    </source>
</evidence>
<dbReference type="GO" id="GO:0046872">
    <property type="term" value="F:metal ion binding"/>
    <property type="evidence" value="ECO:0007669"/>
    <property type="project" value="InterPro"/>
</dbReference>
<reference evidence="13 14" key="1">
    <citation type="journal article" date="2013" name="Genome Announc.">
        <title>Draft genome sequence of an Actinobacterium, Brachybacterium muris strain UCD-AY4.</title>
        <authorList>
            <person name="Lo J.R."/>
            <person name="Lang J.M."/>
            <person name="Darling A.E."/>
            <person name="Eisen J.A."/>
            <person name="Coil D.A."/>
        </authorList>
    </citation>
    <scope>NUCLEOTIDE SEQUENCE [LARGE SCALE GENOMIC DNA]</scope>
    <source>
        <strain evidence="13 14">UCD-AY4</strain>
    </source>
</reference>
<evidence type="ECO:0000259" key="11">
    <source>
        <dbReference type="Pfam" id="PF00465"/>
    </source>
</evidence>
<evidence type="ECO:0000256" key="2">
    <source>
        <dbReference type="ARBA" id="ARBA00023002"/>
    </source>
</evidence>
<dbReference type="Gene3D" id="3.40.50.1970">
    <property type="match status" value="1"/>
</dbReference>
<comment type="similarity">
    <text evidence="6 8">In the N-terminal section; belongs to the aldehyde dehydrogenase family.</text>
</comment>
<evidence type="ECO:0000256" key="8">
    <source>
        <dbReference type="PIRNR" id="PIRNR000111"/>
    </source>
</evidence>
<dbReference type="Pfam" id="PF00171">
    <property type="entry name" value="Aldedh"/>
    <property type="match status" value="1"/>
</dbReference>
<dbReference type="InterPro" id="IPR016161">
    <property type="entry name" value="Ald_DH/histidinol_DH"/>
</dbReference>
<dbReference type="InterPro" id="IPR034789">
    <property type="entry name" value="AAD_C"/>
</dbReference>
<dbReference type="InterPro" id="IPR056798">
    <property type="entry name" value="ADH_Fe_C"/>
</dbReference>
<evidence type="ECO:0000256" key="7">
    <source>
        <dbReference type="ARBA" id="ARBA00035645"/>
    </source>
</evidence>
<dbReference type="PROSITE" id="PS00913">
    <property type="entry name" value="ADH_IRON_1"/>
    <property type="match status" value="1"/>
</dbReference>
<evidence type="ECO:0000256" key="4">
    <source>
        <dbReference type="ARBA" id="ARBA00023027"/>
    </source>
</evidence>
<dbReference type="Proteomes" id="UP000019754">
    <property type="component" value="Unassembled WGS sequence"/>
</dbReference>
<dbReference type="CDD" id="cd07122">
    <property type="entry name" value="ALDH_F20_ACDH"/>
    <property type="match status" value="1"/>
</dbReference>
<evidence type="ECO:0000313" key="14">
    <source>
        <dbReference type="Proteomes" id="UP000019754"/>
    </source>
</evidence>
<feature type="domain" description="Fe-containing alcohol dehydrogenase-like C-terminal" evidence="12">
    <location>
        <begin position="655"/>
        <end position="863"/>
    </location>
</feature>
<keyword evidence="3" id="KW-0408">Iron</keyword>
<dbReference type="PANTHER" id="PTHR11496:SF83">
    <property type="entry name" value="HYDROXYACID-OXOACID TRANSHYDROGENASE, MITOCHONDRIAL"/>
    <property type="match status" value="1"/>
</dbReference>
<feature type="domain" description="Aldehyde dehydrogenase" evidence="10">
    <location>
        <begin position="13"/>
        <end position="408"/>
    </location>
</feature>
<dbReference type="SUPFAM" id="SSF53720">
    <property type="entry name" value="ALDH-like"/>
    <property type="match status" value="1"/>
</dbReference>
<dbReference type="GO" id="GO:0006066">
    <property type="term" value="P:alcohol metabolic process"/>
    <property type="evidence" value="ECO:0007669"/>
    <property type="project" value="InterPro"/>
</dbReference>
<proteinExistence type="inferred from homology"/>
<sequence>MTGKADSATTAKSTSTASAIDTLADRASEALAAFDSFEQKEITDIVHAMALAGVDQHMPLAKLAVEETGRGLFEDKCVKNIFATEYIWNSIKYNRTVGIIAEDKQKGIIEIAEPVGVVAGVTPVTNPTSTVMFKCLISIMTRNPIVFAFHPSAQQCSAAAATVMRDAAVAAGAPEHCIQWIEQPSLEATDALLNHPKVALTLATGGSGMVKAAYSTGKPALGVGPGNVPVYIEKSAKISRAVNDLLISKTFDNGMICASEQAIIVDEEIAEQILEEFQAYGAHVVTEAERKKLEDFMVTEKGGIAASVVGQSAEDIASGAGIEVAKGTKLLIAPIDGVGEDHPLSREKLCPVLAMLTVPGKKEGFDLAQKMLEFGGLGHTAVIHTSDNAIEREYGLRMKACRIIVNAPSALGGIGDVYNGLLPSLTLGCGSYGHNSVSRNVSAVDLINVKRIAERRNNMQWFKVPPKTYFERYSVQYLQKMPEIKRVFIVTDPGMVQFGYVDVLIDHLKQRREEVAWTIFSDVEPNPTSTTVFKGAQWMRDFEPDCIIALGGGSAMDAAKGMWLFYEHPEASYFGMKQKFMDIRKRTYRFPKLGQKAEFVAIPTTSGTGSECTPFAVITDAETHVKYPLADYALTPSVAIVDAQFVDTVPRRTAADSGLDALTHAIESYVSVMASDYTRGLSIRAAQLIFENLRAAVLENDMEAKEKMHNASAMAGMAFANAFLGIVHSLSHKCGAEFGIAHGRTNAIFLPHVIRYNATKPYKHAIFPKYENYRADKDLADFARFMGFPAATTEEGVQSLIDEVSKLAEDLGIELSLKANGATQEHLDRVIDELAYRAFEDQCTPANPKEPLVIELKELIQDAFEGEVGYTKRTGGEVKEPSTTASAVAIGEKAPAADESDEAAEDTAEFVDSVDPEQEREKGKA</sequence>
<dbReference type="Pfam" id="PF25137">
    <property type="entry name" value="ADH_Fe_C"/>
    <property type="match status" value="1"/>
</dbReference>
<dbReference type="Gene3D" id="1.20.1090.10">
    <property type="entry name" value="Dehydroquinate synthase-like - alpha domain"/>
    <property type="match status" value="1"/>
</dbReference>
<dbReference type="OrthoDB" id="323926at2"/>
<dbReference type="GO" id="GO:0008774">
    <property type="term" value="F:acetaldehyde dehydrogenase (acetylating) activity"/>
    <property type="evidence" value="ECO:0007669"/>
    <property type="project" value="UniProtKB-UniRule"/>
</dbReference>
<evidence type="ECO:0000256" key="6">
    <source>
        <dbReference type="ARBA" id="ARBA00035641"/>
    </source>
</evidence>
<gene>
    <name evidence="13" type="ORF">D641_0100990</name>
</gene>
<dbReference type="AlphaFoldDB" id="A0A022L528"/>
<dbReference type="Gene3D" id="3.40.309.10">
    <property type="entry name" value="Aldehyde Dehydrogenase, Chain A, domain 2"/>
    <property type="match status" value="1"/>
</dbReference>
<dbReference type="NCBIfam" id="NF010378">
    <property type="entry name" value="PRK13805.1"/>
    <property type="match status" value="1"/>
</dbReference>
<dbReference type="PANTHER" id="PTHR11496">
    <property type="entry name" value="ALCOHOL DEHYDROGENASE"/>
    <property type="match status" value="1"/>
</dbReference>
<comment type="cofactor">
    <cofactor evidence="1">
        <name>Fe(2+)</name>
        <dbReference type="ChEBI" id="CHEBI:29033"/>
    </cofactor>
</comment>
<feature type="compositionally biased region" description="Acidic residues" evidence="9">
    <location>
        <begin position="898"/>
        <end position="916"/>
    </location>
</feature>
<feature type="region of interest" description="Disordered" evidence="9">
    <location>
        <begin position="871"/>
        <end position="925"/>
    </location>
</feature>
<dbReference type="InterPro" id="IPR039697">
    <property type="entry name" value="Alcohol_dehydrogenase_Fe"/>
</dbReference>
<evidence type="ECO:0000259" key="10">
    <source>
        <dbReference type="Pfam" id="PF00171"/>
    </source>
</evidence>
<evidence type="ECO:0000256" key="1">
    <source>
        <dbReference type="ARBA" id="ARBA00001954"/>
    </source>
</evidence>
<dbReference type="CDD" id="cd08178">
    <property type="entry name" value="AAD_C"/>
    <property type="match status" value="1"/>
</dbReference>
<feature type="domain" description="Alcohol dehydrogenase iron-type/glycerol dehydrogenase GldA" evidence="11">
    <location>
        <begin position="465"/>
        <end position="642"/>
    </location>
</feature>
<comment type="caution">
    <text evidence="13">The sequence shown here is derived from an EMBL/GenBank/DDBJ whole genome shotgun (WGS) entry which is preliminary data.</text>
</comment>
<dbReference type="GO" id="GO:0004022">
    <property type="term" value="F:alcohol dehydrogenase (NAD+) activity"/>
    <property type="evidence" value="ECO:0007669"/>
    <property type="project" value="UniProtKB-UniRule"/>
</dbReference>
<evidence type="ECO:0000313" key="13">
    <source>
        <dbReference type="EMBL" id="EYT51073.1"/>
    </source>
</evidence>
<dbReference type="PIRSF" id="PIRSF000111">
    <property type="entry name" value="ALDH_ADH"/>
    <property type="match status" value="1"/>
</dbReference>
<dbReference type="STRING" id="1249481.D641_0100990"/>
<protein>
    <recommendedName>
        <fullName evidence="8">Aldehyde-alcohol dehydrogenase</fullName>
    </recommendedName>
</protein>
<keyword evidence="5" id="KW-0511">Multifunctional enzyme</keyword>
<keyword evidence="4" id="KW-0520">NAD</keyword>
<evidence type="ECO:0000256" key="5">
    <source>
        <dbReference type="ARBA" id="ARBA00023268"/>
    </source>
</evidence>